<comment type="caution">
    <text evidence="1">The sequence shown here is derived from an EMBL/GenBank/DDBJ whole genome shotgun (WGS) entry which is preliminary data.</text>
</comment>
<dbReference type="EMBL" id="BAEK01000038">
    <property type="protein sequence ID" value="GAC05523.1"/>
    <property type="molecule type" value="Genomic_DNA"/>
</dbReference>
<keyword evidence="2" id="KW-1185">Reference proteome</keyword>
<protein>
    <submittedName>
        <fullName evidence="1">Uncharacterized protein</fullName>
    </submittedName>
</protein>
<accession>A0ABQ0I839</accession>
<gene>
    <name evidence="1" type="ORF">GAGA_2680</name>
</gene>
<organism evidence="1 2">
    <name type="scientific">Paraglaciecola agarilytica NO2</name>
    <dbReference type="NCBI Taxonomy" id="1125747"/>
    <lineage>
        <taxon>Bacteria</taxon>
        <taxon>Pseudomonadati</taxon>
        <taxon>Pseudomonadota</taxon>
        <taxon>Gammaproteobacteria</taxon>
        <taxon>Alteromonadales</taxon>
        <taxon>Alteromonadaceae</taxon>
        <taxon>Paraglaciecola</taxon>
    </lineage>
</organism>
<evidence type="ECO:0000313" key="2">
    <source>
        <dbReference type="Proteomes" id="UP000008372"/>
    </source>
</evidence>
<reference evidence="1 2" key="1">
    <citation type="journal article" date="2014" name="Environ. Microbiol.">
        <title>Comparative genomics of the marine bacterial genus Glaciecola reveals the high degree of genomic diversity and genomic characteristic for cold adaptation.</title>
        <authorList>
            <person name="Qin Q.L."/>
            <person name="Xie B.B."/>
            <person name="Yu Y."/>
            <person name="Shu Y.L."/>
            <person name="Rong J.C."/>
            <person name="Zhang Y.J."/>
            <person name="Zhao D.L."/>
            <person name="Chen X.L."/>
            <person name="Zhang X.Y."/>
            <person name="Chen B."/>
            <person name="Zhou B.C."/>
            <person name="Zhang Y.Z."/>
        </authorList>
    </citation>
    <scope>NUCLEOTIDE SEQUENCE [LARGE SCALE GENOMIC DNA]</scope>
    <source>
        <strain evidence="1 2">NO2</strain>
    </source>
</reference>
<sequence>MKHQTIMFVDKRKEISQKGHDMQGEVAQAALDCLAITRYHVRQFALLSTKISSPSENSD</sequence>
<evidence type="ECO:0000313" key="1">
    <source>
        <dbReference type="EMBL" id="GAC05523.1"/>
    </source>
</evidence>
<name>A0ABQ0I839_9ALTE</name>
<proteinExistence type="predicted"/>
<dbReference type="Proteomes" id="UP000008372">
    <property type="component" value="Unassembled WGS sequence"/>
</dbReference>